<comment type="caution">
    <text evidence="1">The sequence shown here is derived from an EMBL/GenBank/DDBJ whole genome shotgun (WGS) entry which is preliminary data.</text>
</comment>
<evidence type="ECO:0000313" key="2">
    <source>
        <dbReference type="Proteomes" id="UP000265798"/>
    </source>
</evidence>
<dbReference type="EMBL" id="QHCT01000002">
    <property type="protein sequence ID" value="RHX90820.1"/>
    <property type="molecule type" value="Genomic_DNA"/>
</dbReference>
<gene>
    <name evidence="1" type="ORF">DLM75_10620</name>
</gene>
<sequence length="100" mass="11810">MERKVFIVWFYEKGILDDLDPVRIFDPCERLRPSEKRQLFRENLPHPLLGGGRGGGKEQAIFLYHKINLLQAKVSFIDCRNSDKNRRFDGFVPIHFSFKT</sequence>
<proteinExistence type="predicted"/>
<reference evidence="2" key="1">
    <citation type="submission" date="2018-05" db="EMBL/GenBank/DDBJ databases">
        <title>Leptospira yasudae sp. nov. and Leptospira stimsonii sp. nov., two pathogenic species of the genus Leptospira isolated from environmental sources.</title>
        <authorList>
            <person name="Casanovas-Massana A."/>
            <person name="Hamond C."/>
            <person name="Santos L.A."/>
            <person name="Hacker K.P."/>
            <person name="Balassiano I."/>
            <person name="Medeiros M.A."/>
            <person name="Reis M.G."/>
            <person name="Ko A.I."/>
            <person name="Wunder E.A."/>
        </authorList>
    </citation>
    <scope>NUCLEOTIDE SEQUENCE [LARGE SCALE GENOMIC DNA]</scope>
    <source>
        <strain evidence="2">Yale</strain>
    </source>
</reference>
<organism evidence="1 2">
    <name type="scientific">Leptospira stimsonii</name>
    <dbReference type="NCBI Taxonomy" id="2202203"/>
    <lineage>
        <taxon>Bacteria</taxon>
        <taxon>Pseudomonadati</taxon>
        <taxon>Spirochaetota</taxon>
        <taxon>Spirochaetia</taxon>
        <taxon>Leptospirales</taxon>
        <taxon>Leptospiraceae</taxon>
        <taxon>Leptospira</taxon>
    </lineage>
</organism>
<accession>A0A396ZCJ3</accession>
<name>A0A396ZCJ3_9LEPT</name>
<evidence type="ECO:0000313" key="1">
    <source>
        <dbReference type="EMBL" id="RHX90820.1"/>
    </source>
</evidence>
<dbReference type="AlphaFoldDB" id="A0A396ZCJ3"/>
<dbReference type="Proteomes" id="UP000265798">
    <property type="component" value="Unassembled WGS sequence"/>
</dbReference>
<protein>
    <submittedName>
        <fullName evidence="1">Uncharacterized protein</fullName>
    </submittedName>
</protein>